<keyword evidence="4" id="KW-1185">Reference proteome</keyword>
<protein>
    <recommendedName>
        <fullName evidence="5">DUF4190 domain-containing protein</fullName>
    </recommendedName>
</protein>
<dbReference type="AlphaFoldDB" id="A0A225DSU1"/>
<keyword evidence="2" id="KW-0472">Membrane</keyword>
<feature type="transmembrane region" description="Helical" evidence="2">
    <location>
        <begin position="47"/>
        <end position="76"/>
    </location>
</feature>
<reference evidence="4" key="1">
    <citation type="submission" date="2017-06" db="EMBL/GenBank/DDBJ databases">
        <title>Genome analysis of Fimbriiglobus ruber SP5, the first member of the order Planctomycetales with confirmed chitinolytic capability.</title>
        <authorList>
            <person name="Ravin N.V."/>
            <person name="Rakitin A.L."/>
            <person name="Ivanova A.A."/>
            <person name="Beletsky A.V."/>
            <person name="Kulichevskaya I.S."/>
            <person name="Mardanov A.V."/>
            <person name="Dedysh S.N."/>
        </authorList>
    </citation>
    <scope>NUCLEOTIDE SEQUENCE [LARGE SCALE GENOMIC DNA]</scope>
    <source>
        <strain evidence="4">SP5</strain>
    </source>
</reference>
<sequence>MSTDTPDEGRPAEEKPAERRPVEEEEYDDDEYDDYDDPHYDEPHRGMLILVLGILGLALQCPMVGIVAWVLGAADIRAMDEGRMDPEGRQTTQAGKILGIAASILFAVQILLMLLYVIGIGAFFAFAK</sequence>
<evidence type="ECO:0000256" key="2">
    <source>
        <dbReference type="SAM" id="Phobius"/>
    </source>
</evidence>
<dbReference type="EMBL" id="NIDE01000003">
    <property type="protein sequence ID" value="OWK44502.1"/>
    <property type="molecule type" value="Genomic_DNA"/>
</dbReference>
<evidence type="ECO:0008006" key="5">
    <source>
        <dbReference type="Google" id="ProtNLM"/>
    </source>
</evidence>
<proteinExistence type="predicted"/>
<keyword evidence="2" id="KW-0812">Transmembrane</keyword>
<evidence type="ECO:0000256" key="1">
    <source>
        <dbReference type="SAM" id="MobiDB-lite"/>
    </source>
</evidence>
<dbReference type="RefSeq" id="WP_088253760.1">
    <property type="nucleotide sequence ID" value="NZ_NIDE01000003.1"/>
</dbReference>
<dbReference type="OrthoDB" id="291924at2"/>
<organism evidence="3 4">
    <name type="scientific">Fimbriiglobus ruber</name>
    <dbReference type="NCBI Taxonomy" id="1908690"/>
    <lineage>
        <taxon>Bacteria</taxon>
        <taxon>Pseudomonadati</taxon>
        <taxon>Planctomycetota</taxon>
        <taxon>Planctomycetia</taxon>
        <taxon>Gemmatales</taxon>
        <taxon>Gemmataceae</taxon>
        <taxon>Fimbriiglobus</taxon>
    </lineage>
</organism>
<feature type="transmembrane region" description="Helical" evidence="2">
    <location>
        <begin position="97"/>
        <end position="126"/>
    </location>
</feature>
<feature type="compositionally biased region" description="Basic and acidic residues" evidence="1">
    <location>
        <begin position="7"/>
        <end position="22"/>
    </location>
</feature>
<name>A0A225DSU1_9BACT</name>
<keyword evidence="2" id="KW-1133">Transmembrane helix</keyword>
<dbReference type="Proteomes" id="UP000214646">
    <property type="component" value="Unassembled WGS sequence"/>
</dbReference>
<evidence type="ECO:0000313" key="4">
    <source>
        <dbReference type="Proteomes" id="UP000214646"/>
    </source>
</evidence>
<evidence type="ECO:0000313" key="3">
    <source>
        <dbReference type="EMBL" id="OWK44502.1"/>
    </source>
</evidence>
<feature type="compositionally biased region" description="Acidic residues" evidence="1">
    <location>
        <begin position="23"/>
        <end position="36"/>
    </location>
</feature>
<comment type="caution">
    <text evidence="3">The sequence shown here is derived from an EMBL/GenBank/DDBJ whole genome shotgun (WGS) entry which is preliminary data.</text>
</comment>
<feature type="region of interest" description="Disordered" evidence="1">
    <location>
        <begin position="1"/>
        <end position="39"/>
    </location>
</feature>
<accession>A0A225DSU1</accession>
<gene>
    <name evidence="3" type="ORF">FRUB_02434</name>
</gene>